<evidence type="ECO:0000313" key="2">
    <source>
        <dbReference type="EMBL" id="GGX48039.1"/>
    </source>
</evidence>
<protein>
    <submittedName>
        <fullName evidence="2">Oxidoreductase</fullName>
    </submittedName>
</protein>
<dbReference type="PANTHER" id="PTHR43312:SF1">
    <property type="entry name" value="NADP-DEPENDENT OXIDOREDUCTASE DOMAIN-CONTAINING PROTEIN"/>
    <property type="match status" value="1"/>
</dbReference>
<dbReference type="Gene3D" id="3.20.20.100">
    <property type="entry name" value="NADP-dependent oxidoreductase domain"/>
    <property type="match status" value="1"/>
</dbReference>
<reference evidence="2" key="1">
    <citation type="journal article" date="2014" name="Int. J. Syst. Evol. Microbiol.">
        <title>Complete genome sequence of Corynebacterium casei LMG S-19264T (=DSM 44701T), isolated from a smear-ripened cheese.</title>
        <authorList>
            <consortium name="US DOE Joint Genome Institute (JGI-PGF)"/>
            <person name="Walter F."/>
            <person name="Albersmeier A."/>
            <person name="Kalinowski J."/>
            <person name="Ruckert C."/>
        </authorList>
    </citation>
    <scope>NUCLEOTIDE SEQUENCE</scope>
    <source>
        <strain evidence="2">KCTC 22169</strain>
    </source>
</reference>
<gene>
    <name evidence="2" type="ORF">GCM10007392_13650</name>
</gene>
<accession>A0A918N8E5</accession>
<evidence type="ECO:0000313" key="3">
    <source>
        <dbReference type="Proteomes" id="UP000626148"/>
    </source>
</evidence>
<dbReference type="AlphaFoldDB" id="A0A918N8E5"/>
<proteinExistence type="predicted"/>
<dbReference type="RefSeq" id="WP_189607766.1">
    <property type="nucleotide sequence ID" value="NZ_BMXR01000003.1"/>
</dbReference>
<dbReference type="InterPro" id="IPR023210">
    <property type="entry name" value="NADP_OxRdtase_dom"/>
</dbReference>
<reference evidence="2" key="2">
    <citation type="submission" date="2020-09" db="EMBL/GenBank/DDBJ databases">
        <authorList>
            <person name="Sun Q."/>
            <person name="Kim S."/>
        </authorList>
    </citation>
    <scope>NUCLEOTIDE SEQUENCE</scope>
    <source>
        <strain evidence="2">KCTC 22169</strain>
    </source>
</reference>
<comment type="caution">
    <text evidence="2">The sequence shown here is derived from an EMBL/GenBank/DDBJ whole genome shotgun (WGS) entry which is preliminary data.</text>
</comment>
<sequence length="313" mass="35551">MHRRRLGKTDLEVSEIGFGAWQLGNDDQWGGMSTETAHQLVRTALDRGCNLFDTAPNYAKTRSESLLGESLTGHRQDVVLVSKFGHRPDGEPDYSVDHFWRSLHDSLTRLQTDYLDVVLIHSPPLHHLNGRDPIWAAMKEAQQQGKVRHYGASIDYACQVREVLDTTDAQVLELLFNVLHQDVRLAFDRVRDNDVGVITKVPLDSGWLTGKYNARSVFEGVRARWSRADIERRAELVEQLNWLTDGGRPLAEQALAYLLSYDEVSCVIPGLRSMAQLDTNFAADGRRLDPADRQQLEAFWDGFTDEGRQLLPW</sequence>
<feature type="domain" description="NADP-dependent oxidoreductase" evidence="1">
    <location>
        <begin position="15"/>
        <end position="300"/>
    </location>
</feature>
<evidence type="ECO:0000259" key="1">
    <source>
        <dbReference type="Pfam" id="PF00248"/>
    </source>
</evidence>
<keyword evidence="3" id="KW-1185">Reference proteome</keyword>
<dbReference type="SUPFAM" id="SSF51430">
    <property type="entry name" value="NAD(P)-linked oxidoreductase"/>
    <property type="match status" value="1"/>
</dbReference>
<organism evidence="2 3">
    <name type="scientific">Saccharospirillum salsuginis</name>
    <dbReference type="NCBI Taxonomy" id="418750"/>
    <lineage>
        <taxon>Bacteria</taxon>
        <taxon>Pseudomonadati</taxon>
        <taxon>Pseudomonadota</taxon>
        <taxon>Gammaproteobacteria</taxon>
        <taxon>Oceanospirillales</taxon>
        <taxon>Saccharospirillaceae</taxon>
        <taxon>Saccharospirillum</taxon>
    </lineage>
</organism>
<dbReference type="Pfam" id="PF00248">
    <property type="entry name" value="Aldo_ket_red"/>
    <property type="match status" value="1"/>
</dbReference>
<dbReference type="InterPro" id="IPR053135">
    <property type="entry name" value="AKR2_Oxidoreductase"/>
</dbReference>
<name>A0A918N8E5_9GAMM</name>
<dbReference type="CDD" id="cd19086">
    <property type="entry name" value="AKR_AKR11C1"/>
    <property type="match status" value="1"/>
</dbReference>
<dbReference type="PANTHER" id="PTHR43312">
    <property type="entry name" value="D-THREO-ALDOSE 1-DEHYDROGENASE"/>
    <property type="match status" value="1"/>
</dbReference>
<dbReference type="InterPro" id="IPR036812">
    <property type="entry name" value="NAD(P)_OxRdtase_dom_sf"/>
</dbReference>
<dbReference type="Proteomes" id="UP000626148">
    <property type="component" value="Unassembled WGS sequence"/>
</dbReference>
<dbReference type="EMBL" id="BMXR01000003">
    <property type="protein sequence ID" value="GGX48039.1"/>
    <property type="molecule type" value="Genomic_DNA"/>
</dbReference>